<organism evidence="1 2">
    <name type="scientific">Pangasianodon gigas</name>
    <name type="common">Mekong giant catfish</name>
    <name type="synonym">Pangasius gigas</name>
    <dbReference type="NCBI Taxonomy" id="30993"/>
    <lineage>
        <taxon>Eukaryota</taxon>
        <taxon>Metazoa</taxon>
        <taxon>Chordata</taxon>
        <taxon>Craniata</taxon>
        <taxon>Vertebrata</taxon>
        <taxon>Euteleostomi</taxon>
        <taxon>Actinopterygii</taxon>
        <taxon>Neopterygii</taxon>
        <taxon>Teleostei</taxon>
        <taxon>Ostariophysi</taxon>
        <taxon>Siluriformes</taxon>
        <taxon>Pangasiidae</taxon>
        <taxon>Pangasianodon</taxon>
    </lineage>
</organism>
<sequence length="312" mass="35128">MRTSLFIFIFMFMMWQCDCLRFVCPEMCRCSIKTISCTSATEAMAQKQRGAFSRLVLNYIHLRTISSFSLDGLRGVKRIEIAQSVTLETIETQAFNNLLNLSEISIQNTRSLVHIQQRAFNNLPKLRYLSISNTGIVVFPDLTAIASLEADFILDICDNLHLQSIPPNAFIGMTTEDTTMNLYNNGFREIHKHAFNGTKIDKLTLKNNRKLRIIHRDAFIGAFGPAVLDVSSTALETLPSHGLQSVVMLVARSAFSLKRLPPLNTLESLREAHLTYPSHCCALLSWDAHRESPSSAQRNGSSYCEHQSPLDK</sequence>
<evidence type="ECO:0000313" key="2">
    <source>
        <dbReference type="Proteomes" id="UP000829447"/>
    </source>
</evidence>
<name>A0ACC5WDI6_PANGG</name>
<reference evidence="1 2" key="1">
    <citation type="journal article" date="2022" name="bioRxiv">
        <title>An ancient truncated duplication of the anti-Mullerian hormone receptor type 2 gene is a potential conserved master sex determinant in the Pangasiidae catfish family.</title>
        <authorList>
            <person name="Wen M."/>
            <person name="Pan Q."/>
            <person name="Jouanno E."/>
            <person name="Montfort J."/>
            <person name="Zahm M."/>
            <person name="Cabau C."/>
            <person name="Klopp C."/>
            <person name="Iampietro C."/>
            <person name="Roques C."/>
            <person name="Bouchez O."/>
            <person name="Castinel A."/>
            <person name="Donnadieu C."/>
            <person name="Parrinello H."/>
            <person name="Poncet C."/>
            <person name="Belmonte E."/>
            <person name="Gautier V."/>
            <person name="Avarre J.-C."/>
            <person name="Dugue R."/>
            <person name="Gustiano R."/>
            <person name="Ha T.T.T."/>
            <person name="Campet M."/>
            <person name="Sriphairoj K."/>
            <person name="Ribolli J."/>
            <person name="de Almeida F.L."/>
            <person name="Desvignes T."/>
            <person name="Postlethwait J.H."/>
            <person name="Bucao C.F."/>
            <person name="Robinson-Rechavi M."/>
            <person name="Bobe J."/>
            <person name="Herpin A."/>
            <person name="Guiguen Y."/>
        </authorList>
    </citation>
    <scope>NUCLEOTIDE SEQUENCE [LARGE SCALE GENOMIC DNA]</scope>
    <source>
        <strain evidence="1">YG-Dec2019</strain>
    </source>
</reference>
<evidence type="ECO:0000313" key="1">
    <source>
        <dbReference type="EMBL" id="MCI4376705.1"/>
    </source>
</evidence>
<gene>
    <name evidence="1" type="ORF">PGIGA_G00191430</name>
</gene>
<proteinExistence type="predicted"/>
<comment type="caution">
    <text evidence="1">The sequence shown here is derived from an EMBL/GenBank/DDBJ whole genome shotgun (WGS) entry which is preliminary data.</text>
</comment>
<keyword evidence="2" id="KW-1185">Reference proteome</keyword>
<dbReference type="Proteomes" id="UP000829447">
    <property type="component" value="Linkage Group LG3"/>
</dbReference>
<dbReference type="EMBL" id="CM040456">
    <property type="protein sequence ID" value="MCI4376705.1"/>
    <property type="molecule type" value="Genomic_DNA"/>
</dbReference>
<accession>A0ACC5WDI6</accession>
<protein>
    <submittedName>
        <fullName evidence="1">Uncharacterized protein</fullName>
    </submittedName>
</protein>